<keyword evidence="4" id="KW-0067">ATP-binding</keyword>
<dbReference type="PROSITE" id="PS50862">
    <property type="entry name" value="AA_TRNA_LIGASE_II"/>
    <property type="match status" value="1"/>
</dbReference>
<dbReference type="InterPro" id="IPR036621">
    <property type="entry name" value="Anticodon-bd_dom_sf"/>
</dbReference>
<evidence type="ECO:0000256" key="3">
    <source>
        <dbReference type="ARBA" id="ARBA00022741"/>
    </source>
</evidence>
<keyword evidence="6" id="KW-0030">Aminoacyl-tRNA synthetase</keyword>
<dbReference type="FunFam" id="3.30.930.10:FF:000042">
    <property type="entry name" value="probable proline--tRNA ligase, mitochondrial"/>
    <property type="match status" value="1"/>
</dbReference>
<dbReference type="InterPro" id="IPR045864">
    <property type="entry name" value="aa-tRNA-synth_II/BPL/LPL"/>
</dbReference>
<dbReference type="PANTHER" id="PTHR42753:SF10">
    <property type="entry name" value="PROLINE--TRNA LIGASE, MITOCHONDRIAL-RELATED"/>
    <property type="match status" value="1"/>
</dbReference>
<dbReference type="CDD" id="cd00779">
    <property type="entry name" value="ProRS_core_prok"/>
    <property type="match status" value="1"/>
</dbReference>
<evidence type="ECO:0000256" key="7">
    <source>
        <dbReference type="ARBA" id="ARBA00029731"/>
    </source>
</evidence>
<dbReference type="Gene3D" id="3.40.50.800">
    <property type="entry name" value="Anticodon-binding domain"/>
    <property type="match status" value="1"/>
</dbReference>
<evidence type="ECO:0000256" key="1">
    <source>
        <dbReference type="ARBA" id="ARBA00012831"/>
    </source>
</evidence>
<evidence type="ECO:0000256" key="6">
    <source>
        <dbReference type="ARBA" id="ARBA00023146"/>
    </source>
</evidence>
<evidence type="ECO:0000313" key="11">
    <source>
        <dbReference type="EMBL" id="KAK9719787.1"/>
    </source>
</evidence>
<dbReference type="InterPro" id="IPR050062">
    <property type="entry name" value="Pro-tRNA_synthetase"/>
</dbReference>
<dbReference type="PRINTS" id="PR01046">
    <property type="entry name" value="TRNASYNTHPRO"/>
</dbReference>
<protein>
    <recommendedName>
        <fullName evidence="9">Probable proline--tRNA ligase, mitochondrial</fullName>
        <ecNumber evidence="1">6.1.1.15</ecNumber>
    </recommendedName>
    <alternativeName>
        <fullName evidence="7">Prolyl-tRNA synthetase</fullName>
    </alternativeName>
</protein>
<dbReference type="InterPro" id="IPR004154">
    <property type="entry name" value="Anticodon-bd"/>
</dbReference>
<dbReference type="GO" id="GO:0006433">
    <property type="term" value="P:prolyl-tRNA aminoacylation"/>
    <property type="evidence" value="ECO:0007669"/>
    <property type="project" value="InterPro"/>
</dbReference>
<evidence type="ECO:0000256" key="9">
    <source>
        <dbReference type="ARBA" id="ARBA00071545"/>
    </source>
</evidence>
<dbReference type="EMBL" id="JASPKY010000216">
    <property type="protein sequence ID" value="KAK9719787.1"/>
    <property type="molecule type" value="Genomic_DNA"/>
</dbReference>
<feature type="domain" description="Aminoacyl-transfer RNA synthetases class-II family profile" evidence="10">
    <location>
        <begin position="24"/>
        <end position="321"/>
    </location>
</feature>
<evidence type="ECO:0000256" key="8">
    <source>
        <dbReference type="ARBA" id="ARBA00047671"/>
    </source>
</evidence>
<keyword evidence="2" id="KW-0436">Ligase</keyword>
<dbReference type="InterPro" id="IPR002314">
    <property type="entry name" value="aa-tRNA-synt_IIb"/>
</dbReference>
<dbReference type="AlphaFoldDB" id="A0AAW1KM23"/>
<dbReference type="SUPFAM" id="SSF52954">
    <property type="entry name" value="Class II aaRS ABD-related"/>
    <property type="match status" value="1"/>
</dbReference>
<dbReference type="InterPro" id="IPR002316">
    <property type="entry name" value="Pro-tRNA-ligase_IIa"/>
</dbReference>
<dbReference type="SUPFAM" id="SSF55681">
    <property type="entry name" value="Class II aaRS and biotin synthetases"/>
    <property type="match status" value="1"/>
</dbReference>
<evidence type="ECO:0000256" key="4">
    <source>
        <dbReference type="ARBA" id="ARBA00022840"/>
    </source>
</evidence>
<dbReference type="EC" id="6.1.1.15" evidence="1"/>
<keyword evidence="5" id="KW-0648">Protein biosynthesis</keyword>
<organism evidence="11 12">
    <name type="scientific">Popillia japonica</name>
    <name type="common">Japanese beetle</name>
    <dbReference type="NCBI Taxonomy" id="7064"/>
    <lineage>
        <taxon>Eukaryota</taxon>
        <taxon>Metazoa</taxon>
        <taxon>Ecdysozoa</taxon>
        <taxon>Arthropoda</taxon>
        <taxon>Hexapoda</taxon>
        <taxon>Insecta</taxon>
        <taxon>Pterygota</taxon>
        <taxon>Neoptera</taxon>
        <taxon>Endopterygota</taxon>
        <taxon>Coleoptera</taxon>
        <taxon>Polyphaga</taxon>
        <taxon>Scarabaeiformia</taxon>
        <taxon>Scarabaeidae</taxon>
        <taxon>Rutelinae</taxon>
        <taxon>Popillia</taxon>
    </lineage>
</organism>
<accession>A0AAW1KM23</accession>
<dbReference type="InterPro" id="IPR006195">
    <property type="entry name" value="aa-tRNA-synth_II"/>
</dbReference>
<keyword evidence="3" id="KW-0547">Nucleotide-binding</keyword>
<evidence type="ECO:0000259" key="10">
    <source>
        <dbReference type="PROSITE" id="PS50862"/>
    </source>
</evidence>
<gene>
    <name evidence="11" type="ORF">QE152_g22458</name>
</gene>
<dbReference type="PANTHER" id="PTHR42753">
    <property type="entry name" value="MITOCHONDRIAL RIBOSOME PROTEIN L39/PROLYL-TRNA LIGASE FAMILY MEMBER"/>
    <property type="match status" value="1"/>
</dbReference>
<name>A0AAW1KM23_POPJA</name>
<keyword evidence="12" id="KW-1185">Reference proteome</keyword>
<dbReference type="Pfam" id="PF03129">
    <property type="entry name" value="HGTP_anticodon"/>
    <property type="match status" value="1"/>
</dbReference>
<dbReference type="GO" id="GO:0005524">
    <property type="term" value="F:ATP binding"/>
    <property type="evidence" value="ECO:0007669"/>
    <property type="project" value="UniProtKB-KW"/>
</dbReference>
<dbReference type="Pfam" id="PF00587">
    <property type="entry name" value="tRNA-synt_2b"/>
    <property type="match status" value="1"/>
</dbReference>
<dbReference type="GO" id="GO:0004827">
    <property type="term" value="F:proline-tRNA ligase activity"/>
    <property type="evidence" value="ECO:0007669"/>
    <property type="project" value="UniProtKB-EC"/>
</dbReference>
<comment type="catalytic activity">
    <reaction evidence="8">
        <text>tRNA(Pro) + L-proline + ATP = L-prolyl-tRNA(Pro) + AMP + diphosphate</text>
        <dbReference type="Rhea" id="RHEA:14305"/>
        <dbReference type="Rhea" id="RHEA-COMP:9700"/>
        <dbReference type="Rhea" id="RHEA-COMP:9702"/>
        <dbReference type="ChEBI" id="CHEBI:30616"/>
        <dbReference type="ChEBI" id="CHEBI:33019"/>
        <dbReference type="ChEBI" id="CHEBI:60039"/>
        <dbReference type="ChEBI" id="CHEBI:78442"/>
        <dbReference type="ChEBI" id="CHEBI:78532"/>
        <dbReference type="ChEBI" id="CHEBI:456215"/>
        <dbReference type="EC" id="6.1.1.15"/>
    </reaction>
</comment>
<sequence>MNRVSKLFQPINKIPKSATIKHKEITSKSQRLMLDLGIIKLASPGTFHLLPLGVRALEKLKSFIDKEMHKINAQKLALPALTQAELWEKSGRLNNSAELFTVTDRHKNLYILSPTHEEAITDLLASIAPLSYKNFPLRLYQITSKYRDEMKTRFGLMRGRQFLMKDLYTFDIDMKNAEQTYSEVIKGYENIFNTIGIDFNQVLAATGNIGGLISHEFHYTADVGEDKLLFCLNCNYKGNVEVSGMDYCPQCKSNKIMVKNGIEVAHTFLLGDKYSKPLNATYLDRNGLTANLQMGCYGLGISRLLGAAVEVLSLEQELRWPLILAPYKVVIISPKAGSKEEAFTLGFDQELYDNIDQLDGYAGNVLLDDRNHLTIGKRHLEARRMGYPYVIVIGSKATGSTPLYEINEIVTNKQHLLDRNELLQYFRSIQ</sequence>
<reference evidence="11 12" key="1">
    <citation type="journal article" date="2024" name="BMC Genomics">
        <title>De novo assembly and annotation of Popillia japonica's genome with initial clues to its potential as an invasive pest.</title>
        <authorList>
            <person name="Cucini C."/>
            <person name="Boschi S."/>
            <person name="Funari R."/>
            <person name="Cardaioli E."/>
            <person name="Iannotti N."/>
            <person name="Marturano G."/>
            <person name="Paoli F."/>
            <person name="Bruttini M."/>
            <person name="Carapelli A."/>
            <person name="Frati F."/>
            <person name="Nardi F."/>
        </authorList>
    </citation>
    <scope>NUCLEOTIDE SEQUENCE [LARGE SCALE GENOMIC DNA]</scope>
    <source>
        <strain evidence="11">DMR45628</strain>
    </source>
</reference>
<evidence type="ECO:0000256" key="2">
    <source>
        <dbReference type="ARBA" id="ARBA00022598"/>
    </source>
</evidence>
<dbReference type="GO" id="GO:0005739">
    <property type="term" value="C:mitochondrion"/>
    <property type="evidence" value="ECO:0007669"/>
    <property type="project" value="TreeGrafter"/>
</dbReference>
<dbReference type="Proteomes" id="UP001458880">
    <property type="component" value="Unassembled WGS sequence"/>
</dbReference>
<evidence type="ECO:0000313" key="12">
    <source>
        <dbReference type="Proteomes" id="UP001458880"/>
    </source>
</evidence>
<evidence type="ECO:0000256" key="5">
    <source>
        <dbReference type="ARBA" id="ARBA00022917"/>
    </source>
</evidence>
<proteinExistence type="predicted"/>
<dbReference type="InterPro" id="IPR033730">
    <property type="entry name" value="ProRS_core_prok"/>
</dbReference>
<comment type="caution">
    <text evidence="11">The sequence shown here is derived from an EMBL/GenBank/DDBJ whole genome shotgun (WGS) entry which is preliminary data.</text>
</comment>
<dbReference type="Gene3D" id="3.30.930.10">
    <property type="entry name" value="Bira Bifunctional Protein, Domain 2"/>
    <property type="match status" value="1"/>
</dbReference>